<dbReference type="AlphaFoldDB" id="A0A5A9P5I9"/>
<evidence type="ECO:0000313" key="6">
    <source>
        <dbReference type="Proteomes" id="UP000324632"/>
    </source>
</evidence>
<dbReference type="SUPFAM" id="SSF50814">
    <property type="entry name" value="Lipocalins"/>
    <property type="match status" value="1"/>
</dbReference>
<dbReference type="Pfam" id="PF00061">
    <property type="entry name" value="Lipocalin"/>
    <property type="match status" value="1"/>
</dbReference>
<evidence type="ECO:0000256" key="3">
    <source>
        <dbReference type="SAM" id="SignalP"/>
    </source>
</evidence>
<dbReference type="PROSITE" id="PS00213">
    <property type="entry name" value="LIPOCALIN"/>
    <property type="match status" value="1"/>
</dbReference>
<dbReference type="InterPro" id="IPR022272">
    <property type="entry name" value="Lipocalin_CS"/>
</dbReference>
<evidence type="ECO:0000313" key="5">
    <source>
        <dbReference type="EMBL" id="KAA0716369.1"/>
    </source>
</evidence>
<keyword evidence="3" id="KW-0732">Signal</keyword>
<gene>
    <name evidence="5" type="ORF">E1301_Tti001804</name>
</gene>
<dbReference type="InterPro" id="IPR002345">
    <property type="entry name" value="Lipocalin"/>
</dbReference>
<dbReference type="PANTHER" id="PTHR11430:SF63">
    <property type="entry name" value="LOC555483 PROTEIN-RELATED"/>
    <property type="match status" value="1"/>
</dbReference>
<reference evidence="5 6" key="1">
    <citation type="journal article" date="2019" name="Mol. Ecol. Resour.">
        <title>Chromosome-level genome assembly of Triplophysa tibetana, a fish adapted to the harsh high-altitude environment of the Tibetan Plateau.</title>
        <authorList>
            <person name="Yang X."/>
            <person name="Liu H."/>
            <person name="Ma Z."/>
            <person name="Zou Y."/>
            <person name="Zou M."/>
            <person name="Mao Y."/>
            <person name="Li X."/>
            <person name="Wang H."/>
            <person name="Chen T."/>
            <person name="Wang W."/>
            <person name="Yang R."/>
        </authorList>
    </citation>
    <scope>NUCLEOTIDE SEQUENCE [LARGE SCALE GENOMIC DNA]</scope>
    <source>
        <strain evidence="5">TTIB1903HZAU</strain>
        <tissue evidence="5">Muscle</tissue>
    </source>
</reference>
<dbReference type="PRINTS" id="PR01254">
    <property type="entry name" value="PGNDSYNTHASE"/>
</dbReference>
<proteinExistence type="inferred from homology"/>
<evidence type="ECO:0000259" key="4">
    <source>
        <dbReference type="Pfam" id="PF00061"/>
    </source>
</evidence>
<feature type="signal peptide" evidence="3">
    <location>
        <begin position="1"/>
        <end position="17"/>
    </location>
</feature>
<dbReference type="InterPro" id="IPR000566">
    <property type="entry name" value="Lipocln_cytosolic_FA-bd_dom"/>
</dbReference>
<dbReference type="Proteomes" id="UP000324632">
    <property type="component" value="Chromosome 9"/>
</dbReference>
<dbReference type="PANTHER" id="PTHR11430">
    <property type="entry name" value="LIPOCALIN"/>
    <property type="match status" value="1"/>
</dbReference>
<dbReference type="PRINTS" id="PR00179">
    <property type="entry name" value="LIPOCALIN"/>
</dbReference>
<sequence>MILALGLFLCVLLGTHGFNTQHSIEPQADFDLEKFTGEWYRLGVADESNTFAMLKHHLKVSKGLLVADASGNVNLTMWTMRPNGCSISVNSYEKTDVPGAFTYFSKRHKIIKDITMVETNYTDYSLVLKYKSMDKEYTQIALYARTPTPTLEVIQKFISFALTLGFSEGAIMVPADIDHCPNLESRSTAEFREEKSAQTTNQSIFGTVSNV</sequence>
<dbReference type="EMBL" id="SOYY01000009">
    <property type="protein sequence ID" value="KAA0716369.1"/>
    <property type="molecule type" value="Genomic_DNA"/>
</dbReference>
<protein>
    <recommendedName>
        <fullName evidence="4">Lipocalin/cytosolic fatty-acid binding domain-containing protein</fullName>
    </recommendedName>
</protein>
<dbReference type="InterPro" id="IPR012674">
    <property type="entry name" value="Calycin"/>
</dbReference>
<accession>A0A5A9P5I9</accession>
<name>A0A5A9P5I9_9TELE</name>
<dbReference type="GO" id="GO:0036094">
    <property type="term" value="F:small molecule binding"/>
    <property type="evidence" value="ECO:0007669"/>
    <property type="project" value="InterPro"/>
</dbReference>
<dbReference type="Gene3D" id="2.40.128.20">
    <property type="match status" value="1"/>
</dbReference>
<keyword evidence="6" id="KW-1185">Reference proteome</keyword>
<organism evidence="5 6">
    <name type="scientific">Triplophysa tibetana</name>
    <dbReference type="NCBI Taxonomy" id="1572043"/>
    <lineage>
        <taxon>Eukaryota</taxon>
        <taxon>Metazoa</taxon>
        <taxon>Chordata</taxon>
        <taxon>Craniata</taxon>
        <taxon>Vertebrata</taxon>
        <taxon>Euteleostomi</taxon>
        <taxon>Actinopterygii</taxon>
        <taxon>Neopterygii</taxon>
        <taxon>Teleostei</taxon>
        <taxon>Ostariophysi</taxon>
        <taxon>Cypriniformes</taxon>
        <taxon>Nemacheilidae</taxon>
        <taxon>Triplophysa</taxon>
    </lineage>
</organism>
<evidence type="ECO:0000256" key="2">
    <source>
        <dbReference type="RuleBase" id="RU003695"/>
    </source>
</evidence>
<feature type="chain" id="PRO_5022926091" description="Lipocalin/cytosolic fatty-acid binding domain-containing protein" evidence="3">
    <location>
        <begin position="18"/>
        <end position="211"/>
    </location>
</feature>
<evidence type="ECO:0000256" key="1">
    <source>
        <dbReference type="ARBA" id="ARBA00006889"/>
    </source>
</evidence>
<comment type="caution">
    <text evidence="5">The sequence shown here is derived from an EMBL/GenBank/DDBJ whole genome shotgun (WGS) entry which is preliminary data.</text>
</comment>
<comment type="similarity">
    <text evidence="1 2">Belongs to the calycin superfamily. Lipocalin family.</text>
</comment>
<feature type="domain" description="Lipocalin/cytosolic fatty-acid binding" evidence="4">
    <location>
        <begin position="36"/>
        <end position="173"/>
    </location>
</feature>